<feature type="domain" description="Glycosyltransferase 2-like" evidence="2">
    <location>
        <begin position="6"/>
        <end position="146"/>
    </location>
</feature>
<dbReference type="InterPro" id="IPR001173">
    <property type="entry name" value="Glyco_trans_2-like"/>
</dbReference>
<dbReference type="AlphaFoldDB" id="A0AAJ1BJP2"/>
<reference evidence="3 4" key="1">
    <citation type="submission" date="2022-02" db="EMBL/GenBank/DDBJ databases">
        <title>The genome sequence of Shewanella sp. 3B26.</title>
        <authorList>
            <person name="Du J."/>
        </authorList>
    </citation>
    <scope>NUCLEOTIDE SEQUENCE [LARGE SCALE GENOMIC DNA]</scope>
    <source>
        <strain evidence="3 4">3B26</strain>
    </source>
</reference>
<comment type="caution">
    <text evidence="3">The sequence shown here is derived from an EMBL/GenBank/DDBJ whole genome shotgun (WGS) entry which is preliminary data.</text>
</comment>
<dbReference type="InterPro" id="IPR029044">
    <property type="entry name" value="Nucleotide-diphossugar_trans"/>
</dbReference>
<keyword evidence="4" id="KW-1185">Reference proteome</keyword>
<sequence>MKLPISVFIITKNEEKHLAKTLASVQCMDEIILVDSGSTDKTLEIAREYGATVYHQDWLGYAKQKQHAMSLCKHEWVLNLDGDEAITPELVSAFKEIMTQDKADSVRFWRNDIFIGEPLSRFSKKANNHRFYKKSKSHFDGSRMAHESATVDGKEIFIDLAFNHYGYDSISAITTKNNTYSTLKAKEKYTKGKGYSLAKLVLIFPLVFIKEYIFQRKLFSGKRGFILSIMEAYYAFMKEAKLFEFHEQDKR</sequence>
<name>A0AAJ1BJP2_9GAMM</name>
<dbReference type="Pfam" id="PF00535">
    <property type="entry name" value="Glycos_transf_2"/>
    <property type="match status" value="1"/>
</dbReference>
<organism evidence="3 4">
    <name type="scientific">Shewanella zhuhaiensis</name>
    <dbReference type="NCBI Taxonomy" id="2919576"/>
    <lineage>
        <taxon>Bacteria</taxon>
        <taxon>Pseudomonadati</taxon>
        <taxon>Pseudomonadota</taxon>
        <taxon>Gammaproteobacteria</taxon>
        <taxon>Alteromonadales</taxon>
        <taxon>Shewanellaceae</taxon>
        <taxon>Shewanella</taxon>
    </lineage>
</organism>
<proteinExistence type="inferred from homology"/>
<dbReference type="RefSeq" id="WP_240592155.1">
    <property type="nucleotide sequence ID" value="NZ_JAKUDL010000007.1"/>
</dbReference>
<dbReference type="PANTHER" id="PTHR43630">
    <property type="entry name" value="POLY-BETA-1,6-N-ACETYL-D-GLUCOSAMINE SYNTHASE"/>
    <property type="match status" value="1"/>
</dbReference>
<accession>A0AAJ1BJP2</accession>
<dbReference type="Gene3D" id="3.90.550.10">
    <property type="entry name" value="Spore Coat Polysaccharide Biosynthesis Protein SpsA, Chain A"/>
    <property type="match status" value="1"/>
</dbReference>
<gene>
    <name evidence="3" type="ORF">MJ923_17280</name>
</gene>
<dbReference type="CDD" id="cd02511">
    <property type="entry name" value="Beta4Glucosyltransferase"/>
    <property type="match status" value="1"/>
</dbReference>
<evidence type="ECO:0000256" key="1">
    <source>
        <dbReference type="ARBA" id="ARBA00038494"/>
    </source>
</evidence>
<dbReference type="PANTHER" id="PTHR43630:SF2">
    <property type="entry name" value="GLYCOSYLTRANSFERASE"/>
    <property type="match status" value="1"/>
</dbReference>
<dbReference type="EMBL" id="JAKUDL010000007">
    <property type="protein sequence ID" value="MCH4296064.1"/>
    <property type="molecule type" value="Genomic_DNA"/>
</dbReference>
<dbReference type="SUPFAM" id="SSF53448">
    <property type="entry name" value="Nucleotide-diphospho-sugar transferases"/>
    <property type="match status" value="1"/>
</dbReference>
<protein>
    <submittedName>
        <fullName evidence="3">Glycosyltransferase family 2 protein</fullName>
    </submittedName>
</protein>
<comment type="similarity">
    <text evidence="1">Belongs to the glycosyltransferase 2 family. WaaE/KdtX subfamily.</text>
</comment>
<evidence type="ECO:0000313" key="3">
    <source>
        <dbReference type="EMBL" id="MCH4296064.1"/>
    </source>
</evidence>
<evidence type="ECO:0000259" key="2">
    <source>
        <dbReference type="Pfam" id="PF00535"/>
    </source>
</evidence>
<dbReference type="Proteomes" id="UP001297581">
    <property type="component" value="Unassembled WGS sequence"/>
</dbReference>
<evidence type="ECO:0000313" key="4">
    <source>
        <dbReference type="Proteomes" id="UP001297581"/>
    </source>
</evidence>